<organism evidence="2 3">
    <name type="scientific">Candida albicans</name>
    <name type="common">Yeast</name>
    <dbReference type="NCBI Taxonomy" id="5476"/>
    <lineage>
        <taxon>Eukaryota</taxon>
        <taxon>Fungi</taxon>
        <taxon>Dikarya</taxon>
        <taxon>Ascomycota</taxon>
        <taxon>Saccharomycotina</taxon>
        <taxon>Pichiomycetes</taxon>
        <taxon>Debaryomycetaceae</taxon>
        <taxon>Candida/Lodderomyces clade</taxon>
        <taxon>Candida</taxon>
    </lineage>
</organism>
<sequence length="382" mass="44924">MGRKRKNSNVNGLIKSSLRINRILEKKGVIINHSTGTVTKNGVPYNYWHGSSKIQPPKNWNEPTKGILTLPEEIISIILDHVNQIDIVHFALTHRSFREICKRKLMENIHVDSSFLVPKISIFQYIKNIFFEELNSKIFLIMKSERIKQLKCSINFGELNISDYDYESVPWLSEYQLETKPTKLILSDGMNLELRNYPLDTIKELNLRADIFCNFNLNKIKKLRIVYEFSESFDMHAMLDVVEKFTSLESLNVNFDKLGLVSFVENLKENTLKEIGVPESLDSFKTIYPALLHHRESIKVIFENQYYFHANFVEWKIATEPNFDVDLDLDLNLDEFPKLEYVVRNGNIIFVDRNEPYPEFVSVEYHHPRKGYFESHPGWEFF</sequence>
<comment type="caution">
    <text evidence="2">The sequence shown here is derived from an EMBL/GenBank/DDBJ whole genome shotgun (WGS) entry which is preliminary data.</text>
</comment>
<name>A0A8H6F5P3_CANAX</name>
<evidence type="ECO:0000313" key="3">
    <source>
        <dbReference type="Proteomes" id="UP000536275"/>
    </source>
</evidence>
<dbReference type="PROSITE" id="PS50181">
    <property type="entry name" value="FBOX"/>
    <property type="match status" value="1"/>
</dbReference>
<reference evidence="2 3" key="1">
    <citation type="submission" date="2020-03" db="EMBL/GenBank/DDBJ databases">
        <title>FDA dAtabase for Regulatory Grade micrObial Sequences (FDA-ARGOS): Supporting development and validation of Infectious Disease Dx tests.</title>
        <authorList>
            <person name="Campos J."/>
            <person name="Goldberg B."/>
            <person name="Tallon L."/>
            <person name="Sadzewicz L."/>
            <person name="Vavikolanu K."/>
            <person name="Mehta A."/>
            <person name="Aluvathingal J."/>
            <person name="Nadendla S."/>
            <person name="Nandy P."/>
            <person name="Geyer C."/>
            <person name="Yan Y."/>
            <person name="Sichtig H."/>
        </authorList>
    </citation>
    <scope>NUCLEOTIDE SEQUENCE [LARGE SCALE GENOMIC DNA]</scope>
    <source>
        <strain evidence="2 3">FDAARGOS_656</strain>
    </source>
</reference>
<dbReference type="SMART" id="SM00256">
    <property type="entry name" value="FBOX"/>
    <property type="match status" value="1"/>
</dbReference>
<gene>
    <name evidence="2" type="ORF">FOB64_001221</name>
</gene>
<feature type="domain" description="F-box" evidence="1">
    <location>
        <begin position="64"/>
        <end position="109"/>
    </location>
</feature>
<evidence type="ECO:0000313" key="2">
    <source>
        <dbReference type="EMBL" id="KAF6071489.1"/>
    </source>
</evidence>
<dbReference type="InterPro" id="IPR036047">
    <property type="entry name" value="F-box-like_dom_sf"/>
</dbReference>
<protein>
    <submittedName>
        <fullName evidence="2">F-box domain family protein</fullName>
    </submittedName>
</protein>
<dbReference type="CDD" id="cd09917">
    <property type="entry name" value="F-box_SF"/>
    <property type="match status" value="1"/>
</dbReference>
<dbReference type="SUPFAM" id="SSF81383">
    <property type="entry name" value="F-box domain"/>
    <property type="match status" value="1"/>
</dbReference>
<proteinExistence type="predicted"/>
<dbReference type="Pfam" id="PF00646">
    <property type="entry name" value="F-box"/>
    <property type="match status" value="1"/>
</dbReference>
<dbReference type="EMBL" id="JABWAD010000016">
    <property type="protein sequence ID" value="KAF6071489.1"/>
    <property type="molecule type" value="Genomic_DNA"/>
</dbReference>
<dbReference type="InterPro" id="IPR001810">
    <property type="entry name" value="F-box_dom"/>
</dbReference>
<dbReference type="AlphaFoldDB" id="A0A8H6F5P3"/>
<dbReference type="Proteomes" id="UP000536275">
    <property type="component" value="Unassembled WGS sequence"/>
</dbReference>
<accession>A0A8H6F5P3</accession>
<evidence type="ECO:0000259" key="1">
    <source>
        <dbReference type="PROSITE" id="PS50181"/>
    </source>
</evidence>